<reference evidence="1 2" key="1">
    <citation type="submission" date="2018-04" db="EMBL/GenBank/DDBJ databases">
        <title>Characteristic and Complete Genome Sequencing of A Novel Member of Infective Endocarditis Causative Bacteria: Bergeyella cardium QL-PH.</title>
        <authorList>
            <person name="Pan H."/>
            <person name="Sun E."/>
            <person name="Zhang Y."/>
        </authorList>
    </citation>
    <scope>NUCLEOTIDE SEQUENCE [LARGE SCALE GENOMIC DNA]</scope>
    <source>
        <strain evidence="1 2">HPQL</strain>
    </source>
</reference>
<accession>A0A6P1QVJ2</accession>
<dbReference type="Proteomes" id="UP000464318">
    <property type="component" value="Chromosome"/>
</dbReference>
<dbReference type="RefSeq" id="WP_160223874.1">
    <property type="nucleotide sequence ID" value="NZ_CP029149.1"/>
</dbReference>
<organism evidence="1 2">
    <name type="scientific">Bergeyella cardium</name>
    <dbReference type="NCBI Taxonomy" id="1585976"/>
    <lineage>
        <taxon>Bacteria</taxon>
        <taxon>Pseudomonadati</taxon>
        <taxon>Bacteroidota</taxon>
        <taxon>Flavobacteriia</taxon>
        <taxon>Flavobacteriales</taxon>
        <taxon>Weeksellaceae</taxon>
        <taxon>Bergeyella</taxon>
    </lineage>
</organism>
<name>A0A6P1QVJ2_9FLAO</name>
<dbReference type="EMBL" id="CP029149">
    <property type="protein sequence ID" value="QHN64841.1"/>
    <property type="molecule type" value="Genomic_DNA"/>
</dbReference>
<evidence type="ECO:0000313" key="1">
    <source>
        <dbReference type="EMBL" id="QHN64841.1"/>
    </source>
</evidence>
<keyword evidence="2" id="KW-1185">Reference proteome</keyword>
<dbReference type="AlphaFoldDB" id="A0A6P1QVJ2"/>
<evidence type="ECO:0000313" key="2">
    <source>
        <dbReference type="Proteomes" id="UP000464318"/>
    </source>
</evidence>
<dbReference type="KEGG" id="bcad:DBX24_02505"/>
<dbReference type="OrthoDB" id="1100373at2"/>
<proteinExistence type="predicted"/>
<gene>
    <name evidence="1" type="ORF">DBX24_02505</name>
</gene>
<protein>
    <submittedName>
        <fullName evidence="1">Uncharacterized protein</fullName>
    </submittedName>
</protein>
<sequence>MSRAQQGQSFIDMVYQMTGGFEDIMKMAVLNEKSITDDIEVDEIIISDNVQNNEMIFFFQRNKPATAITAYNIEQEKDPEGISYWAINGNFKVS</sequence>